<name>A0A8J8MQP5_9FIRM</name>
<dbReference type="EMBL" id="CP058649">
    <property type="protein sequence ID" value="QUI25683.1"/>
    <property type="molecule type" value="Genomic_DNA"/>
</dbReference>
<gene>
    <name evidence="9" type="ORF">HZI73_11150</name>
</gene>
<dbReference type="InterPro" id="IPR035906">
    <property type="entry name" value="MetI-like_sf"/>
</dbReference>
<dbReference type="InterPro" id="IPR051393">
    <property type="entry name" value="ABC_transporter_permease"/>
</dbReference>
<dbReference type="GO" id="GO:0005886">
    <property type="term" value="C:plasma membrane"/>
    <property type="evidence" value="ECO:0007669"/>
    <property type="project" value="UniProtKB-SubCell"/>
</dbReference>
<feature type="transmembrane region" description="Helical" evidence="7">
    <location>
        <begin position="230"/>
        <end position="250"/>
    </location>
</feature>
<feature type="transmembrane region" description="Helical" evidence="7">
    <location>
        <begin position="78"/>
        <end position="96"/>
    </location>
</feature>
<evidence type="ECO:0000313" key="10">
    <source>
        <dbReference type="Proteomes" id="UP000683246"/>
    </source>
</evidence>
<keyword evidence="2 7" id="KW-0813">Transport</keyword>
<keyword evidence="5 7" id="KW-1133">Transmembrane helix</keyword>
<sequence>MDFYYSFTDYNIVQPSTFAGLKNYSYLIKDPFIRAAVRNTFVYTIIVVPTQTILALVLANLLAKLCRNRWGNFVRSSLFIPVISSMILVGSIWRIFLRTDGGFINNVLRVIGISNINWLGDKDLALISICIVAIWKSVGYFLVIYYAGIMDIPSSLYEAAKVDGATPVQQFFNITLPMLKPITYLVVTLGTIWSFQVFDLVYTMTGGGPGFATNTLVLNIYTSAFKEYRMGYASAISILLLIMILCVSVIQKATFDRKTGGVK</sequence>
<dbReference type="AlphaFoldDB" id="A0A8J8MQP5"/>
<evidence type="ECO:0000256" key="5">
    <source>
        <dbReference type="ARBA" id="ARBA00022989"/>
    </source>
</evidence>
<dbReference type="SUPFAM" id="SSF161098">
    <property type="entry name" value="MetI-like"/>
    <property type="match status" value="1"/>
</dbReference>
<dbReference type="PANTHER" id="PTHR30193:SF37">
    <property type="entry name" value="INNER MEMBRANE ABC TRANSPORTER PERMEASE PROTEIN YCJO"/>
    <property type="match status" value="1"/>
</dbReference>
<dbReference type="PROSITE" id="PS50928">
    <property type="entry name" value="ABC_TM1"/>
    <property type="match status" value="1"/>
</dbReference>
<dbReference type="InterPro" id="IPR000515">
    <property type="entry name" value="MetI-like"/>
</dbReference>
<dbReference type="Gene3D" id="1.10.3720.10">
    <property type="entry name" value="MetI-like"/>
    <property type="match status" value="1"/>
</dbReference>
<evidence type="ECO:0000256" key="1">
    <source>
        <dbReference type="ARBA" id="ARBA00004651"/>
    </source>
</evidence>
<comment type="similarity">
    <text evidence="7">Belongs to the binding-protein-dependent transport system permease family.</text>
</comment>
<evidence type="ECO:0000256" key="7">
    <source>
        <dbReference type="RuleBase" id="RU363032"/>
    </source>
</evidence>
<evidence type="ECO:0000256" key="3">
    <source>
        <dbReference type="ARBA" id="ARBA00022475"/>
    </source>
</evidence>
<evidence type="ECO:0000259" key="8">
    <source>
        <dbReference type="PROSITE" id="PS50928"/>
    </source>
</evidence>
<feature type="domain" description="ABC transmembrane type-1" evidence="8">
    <location>
        <begin position="37"/>
        <end position="251"/>
    </location>
</feature>
<dbReference type="Proteomes" id="UP000683246">
    <property type="component" value="Chromosome"/>
</dbReference>
<protein>
    <submittedName>
        <fullName evidence="9">Sugar ABC transporter permease</fullName>
    </submittedName>
</protein>
<dbReference type="PANTHER" id="PTHR30193">
    <property type="entry name" value="ABC TRANSPORTER PERMEASE PROTEIN"/>
    <property type="match status" value="1"/>
</dbReference>
<feature type="transmembrane region" description="Helical" evidence="7">
    <location>
        <begin position="41"/>
        <end position="66"/>
    </location>
</feature>
<organism evidence="9 10">
    <name type="scientific">Vallitalea pronyensis</name>
    <dbReference type="NCBI Taxonomy" id="1348613"/>
    <lineage>
        <taxon>Bacteria</taxon>
        <taxon>Bacillati</taxon>
        <taxon>Bacillota</taxon>
        <taxon>Clostridia</taxon>
        <taxon>Lachnospirales</taxon>
        <taxon>Vallitaleaceae</taxon>
        <taxon>Vallitalea</taxon>
    </lineage>
</organism>
<feature type="transmembrane region" description="Helical" evidence="7">
    <location>
        <begin position="182"/>
        <end position="202"/>
    </location>
</feature>
<dbReference type="KEGG" id="vpy:HZI73_11150"/>
<keyword evidence="4 7" id="KW-0812">Transmembrane</keyword>
<dbReference type="Pfam" id="PF00528">
    <property type="entry name" value="BPD_transp_1"/>
    <property type="match status" value="1"/>
</dbReference>
<evidence type="ECO:0000256" key="2">
    <source>
        <dbReference type="ARBA" id="ARBA00022448"/>
    </source>
</evidence>
<feature type="transmembrane region" description="Helical" evidence="7">
    <location>
        <begin position="124"/>
        <end position="147"/>
    </location>
</feature>
<comment type="subcellular location">
    <subcellularLocation>
        <location evidence="1 7">Cell membrane</location>
        <topology evidence="1 7">Multi-pass membrane protein</topology>
    </subcellularLocation>
</comment>
<accession>A0A8J8MQP5</accession>
<reference evidence="9" key="1">
    <citation type="submission" date="2020-07" db="EMBL/GenBank/DDBJ databases">
        <title>Vallitalea pronyensis genome.</title>
        <authorList>
            <person name="Postec A."/>
        </authorList>
    </citation>
    <scope>NUCLEOTIDE SEQUENCE</scope>
    <source>
        <strain evidence="9">FatNI3</strain>
    </source>
</reference>
<keyword evidence="6 7" id="KW-0472">Membrane</keyword>
<evidence type="ECO:0000256" key="6">
    <source>
        <dbReference type="ARBA" id="ARBA00023136"/>
    </source>
</evidence>
<dbReference type="CDD" id="cd06261">
    <property type="entry name" value="TM_PBP2"/>
    <property type="match status" value="1"/>
</dbReference>
<evidence type="ECO:0000256" key="4">
    <source>
        <dbReference type="ARBA" id="ARBA00022692"/>
    </source>
</evidence>
<dbReference type="GO" id="GO:0055085">
    <property type="term" value="P:transmembrane transport"/>
    <property type="evidence" value="ECO:0007669"/>
    <property type="project" value="InterPro"/>
</dbReference>
<keyword evidence="3" id="KW-1003">Cell membrane</keyword>
<proteinExistence type="inferred from homology"/>
<evidence type="ECO:0000313" key="9">
    <source>
        <dbReference type="EMBL" id="QUI25683.1"/>
    </source>
</evidence>
<keyword evidence="10" id="KW-1185">Reference proteome</keyword>